<keyword evidence="4 8" id="KW-0812">Transmembrane</keyword>
<gene>
    <name evidence="9" type="ORF">BJEO58_02836</name>
</gene>
<dbReference type="GO" id="GO:0046872">
    <property type="term" value="F:metal ion binding"/>
    <property type="evidence" value="ECO:0007669"/>
    <property type="project" value="UniProtKB-KW"/>
</dbReference>
<dbReference type="AlphaFoldDB" id="A0A2H1L8K3"/>
<feature type="transmembrane region" description="Helical" evidence="8">
    <location>
        <begin position="47"/>
        <end position="71"/>
    </location>
</feature>
<feature type="transmembrane region" description="Helical" evidence="8">
    <location>
        <begin position="290"/>
        <end position="310"/>
    </location>
</feature>
<feature type="transmembrane region" description="Helical" evidence="8">
    <location>
        <begin position="83"/>
        <end position="102"/>
    </location>
</feature>
<feature type="transmembrane region" description="Helical" evidence="8">
    <location>
        <begin position="316"/>
        <end position="336"/>
    </location>
</feature>
<dbReference type="GO" id="GO:0005886">
    <property type="term" value="C:plasma membrane"/>
    <property type="evidence" value="ECO:0007669"/>
    <property type="project" value="UniProtKB-SubCell"/>
</dbReference>
<comment type="cofactor">
    <cofactor evidence="7">
        <name>Mg(2+)</name>
        <dbReference type="ChEBI" id="CHEBI:18420"/>
    </cofactor>
</comment>
<dbReference type="PANTHER" id="PTHR22926:SF3">
    <property type="entry name" value="UNDECAPRENYL-PHOSPHATE ALPHA-N-ACETYLGLUCOSAMINYL 1-PHOSPHATE TRANSFERASE"/>
    <property type="match status" value="1"/>
</dbReference>
<feature type="transmembrane region" description="Helical" evidence="8">
    <location>
        <begin position="238"/>
        <end position="256"/>
    </location>
</feature>
<dbReference type="GO" id="GO:0016780">
    <property type="term" value="F:phosphotransferase activity, for other substituted phosphate groups"/>
    <property type="evidence" value="ECO:0007669"/>
    <property type="project" value="InterPro"/>
</dbReference>
<feature type="binding site" evidence="7">
    <location>
        <position position="214"/>
    </location>
    <ligand>
        <name>Mg(2+)</name>
        <dbReference type="ChEBI" id="CHEBI:18420"/>
    </ligand>
</feature>
<keyword evidence="3 9" id="KW-0808">Transferase</keyword>
<evidence type="ECO:0000313" key="10">
    <source>
        <dbReference type="Proteomes" id="UP000234462"/>
    </source>
</evidence>
<sequence>MMLIIALACALAAAVSYLSARFAVIPILQRRGVLDHPTARSSHDEPVARGGGIAVFAGLVAGCATALVAQAVSAQGVEPGSEVIRSLLPLAAAALFGLVGLIDDLNSLSAASRLVTQLVLAGAFAVAVLMVTGVGVFATVAVVLSIIVVVNGTNFMDGLNTLVPAWGAGTGLWFGVLALGVGSELLAIATIALTAALAGFLPLNATPARSFLGDVGSYAIGGFLSVGAWVLWSDGAPATALFAPFVIPMFDVLYTLGRRIYRRENLFTAHRTHIYQKLQTAGLSHEQVSAVHLLATGVCVTAALPVLFAAPVYDPLIAVAVWSGLIIGYTAMPTIVSRRQSRKPA</sequence>
<dbReference type="GO" id="GO:0009103">
    <property type="term" value="P:lipopolysaccharide biosynthetic process"/>
    <property type="evidence" value="ECO:0007669"/>
    <property type="project" value="TreeGrafter"/>
</dbReference>
<evidence type="ECO:0000256" key="7">
    <source>
        <dbReference type="PIRSR" id="PIRSR600715-1"/>
    </source>
</evidence>
<dbReference type="PANTHER" id="PTHR22926">
    <property type="entry name" value="PHOSPHO-N-ACETYLMURAMOYL-PENTAPEPTIDE-TRANSFERASE"/>
    <property type="match status" value="1"/>
</dbReference>
<dbReference type="EMBL" id="FXZM01000022">
    <property type="protein sequence ID" value="SMY13224.1"/>
    <property type="molecule type" value="Genomic_DNA"/>
</dbReference>
<keyword evidence="7" id="KW-0479">Metal-binding</keyword>
<dbReference type="GO" id="GO:0044038">
    <property type="term" value="P:cell wall macromolecule biosynthetic process"/>
    <property type="evidence" value="ECO:0007669"/>
    <property type="project" value="TreeGrafter"/>
</dbReference>
<proteinExistence type="predicted"/>
<feature type="transmembrane region" description="Helical" evidence="8">
    <location>
        <begin position="215"/>
        <end position="232"/>
    </location>
</feature>
<dbReference type="Pfam" id="PF00953">
    <property type="entry name" value="Glycos_transf_4"/>
    <property type="match status" value="1"/>
</dbReference>
<organism evidence="9 10">
    <name type="scientific">Brevibacterium jeotgali</name>
    <dbReference type="NCBI Taxonomy" id="1262550"/>
    <lineage>
        <taxon>Bacteria</taxon>
        <taxon>Bacillati</taxon>
        <taxon>Actinomycetota</taxon>
        <taxon>Actinomycetes</taxon>
        <taxon>Micrococcales</taxon>
        <taxon>Brevibacteriaceae</taxon>
        <taxon>Brevibacterium</taxon>
    </lineage>
</organism>
<name>A0A2H1L8K3_9MICO</name>
<dbReference type="OrthoDB" id="9783652at2"/>
<keyword evidence="2" id="KW-1003">Cell membrane</keyword>
<feature type="transmembrane region" description="Helical" evidence="8">
    <location>
        <begin position="122"/>
        <end position="150"/>
    </location>
</feature>
<dbReference type="RefSeq" id="WP_101590122.1">
    <property type="nucleotide sequence ID" value="NZ_FXZM01000022.1"/>
</dbReference>
<evidence type="ECO:0000256" key="5">
    <source>
        <dbReference type="ARBA" id="ARBA00022989"/>
    </source>
</evidence>
<keyword evidence="10" id="KW-1185">Reference proteome</keyword>
<feature type="transmembrane region" description="Helical" evidence="8">
    <location>
        <begin position="162"/>
        <end position="179"/>
    </location>
</feature>
<accession>A0A2H1L8K3</accession>
<protein>
    <submittedName>
        <fullName evidence="9">UDP-N-acetylmuramyl pentapeptide phosphotransferase/UDP-N-acetylglucosamine-1-phosphate transferase</fullName>
    </submittedName>
</protein>
<evidence type="ECO:0000313" key="9">
    <source>
        <dbReference type="EMBL" id="SMY13224.1"/>
    </source>
</evidence>
<evidence type="ECO:0000256" key="3">
    <source>
        <dbReference type="ARBA" id="ARBA00022679"/>
    </source>
</evidence>
<reference evidence="10" key="1">
    <citation type="submission" date="2017-03" db="EMBL/GenBank/DDBJ databases">
        <authorList>
            <person name="Monnet C."/>
        </authorList>
    </citation>
    <scope>NUCLEOTIDE SEQUENCE [LARGE SCALE GENOMIC DNA]</scope>
    <source>
        <strain evidence="10">SJ5-8</strain>
    </source>
</reference>
<evidence type="ECO:0000256" key="4">
    <source>
        <dbReference type="ARBA" id="ARBA00022692"/>
    </source>
</evidence>
<keyword evidence="7" id="KW-0460">Magnesium</keyword>
<dbReference type="GO" id="GO:0071555">
    <property type="term" value="P:cell wall organization"/>
    <property type="evidence" value="ECO:0007669"/>
    <property type="project" value="TreeGrafter"/>
</dbReference>
<dbReference type="Proteomes" id="UP000234462">
    <property type="component" value="Unassembled WGS sequence"/>
</dbReference>
<keyword evidence="5 8" id="KW-1133">Transmembrane helix</keyword>
<feature type="binding site" evidence="7">
    <location>
        <position position="154"/>
    </location>
    <ligand>
        <name>Mg(2+)</name>
        <dbReference type="ChEBI" id="CHEBI:18420"/>
    </ligand>
</feature>
<evidence type="ECO:0000256" key="2">
    <source>
        <dbReference type="ARBA" id="ARBA00022475"/>
    </source>
</evidence>
<feature type="transmembrane region" description="Helical" evidence="8">
    <location>
        <begin position="185"/>
        <end position="203"/>
    </location>
</feature>
<evidence type="ECO:0000256" key="6">
    <source>
        <dbReference type="ARBA" id="ARBA00023136"/>
    </source>
</evidence>
<comment type="subcellular location">
    <subcellularLocation>
        <location evidence="1">Cell membrane</location>
        <topology evidence="1">Multi-pass membrane protein</topology>
    </subcellularLocation>
</comment>
<keyword evidence="6 8" id="KW-0472">Membrane</keyword>
<evidence type="ECO:0000256" key="8">
    <source>
        <dbReference type="SAM" id="Phobius"/>
    </source>
</evidence>
<evidence type="ECO:0000256" key="1">
    <source>
        <dbReference type="ARBA" id="ARBA00004651"/>
    </source>
</evidence>
<dbReference type="InterPro" id="IPR000715">
    <property type="entry name" value="Glycosyl_transferase_4"/>
</dbReference>